<proteinExistence type="inferred from homology"/>
<evidence type="ECO:0000313" key="4">
    <source>
        <dbReference type="EMBL" id="MBB1118149.1"/>
    </source>
</evidence>
<evidence type="ECO:0000256" key="2">
    <source>
        <dbReference type="SAM" id="SignalP"/>
    </source>
</evidence>
<evidence type="ECO:0000256" key="1">
    <source>
        <dbReference type="PROSITE-ProRule" id="PRU01379"/>
    </source>
</evidence>
<dbReference type="SUPFAM" id="SSF53187">
    <property type="entry name" value="Zn-dependent exopeptidases"/>
    <property type="match status" value="1"/>
</dbReference>
<dbReference type="Gene3D" id="2.30.40.10">
    <property type="entry name" value="Urease, subunit C, domain 1"/>
    <property type="match status" value="1"/>
</dbReference>
<comment type="caution">
    <text evidence="1">Lacks conserved residue(s) required for the propagation of feature annotation.</text>
</comment>
<dbReference type="GO" id="GO:0006508">
    <property type="term" value="P:proteolysis"/>
    <property type="evidence" value="ECO:0007669"/>
    <property type="project" value="InterPro"/>
</dbReference>
<dbReference type="InterPro" id="IPR011059">
    <property type="entry name" value="Metal-dep_hydrolase_composite"/>
</dbReference>
<dbReference type="Proteomes" id="UP000550609">
    <property type="component" value="Unassembled WGS sequence"/>
</dbReference>
<keyword evidence="2" id="KW-0732">Signal</keyword>
<evidence type="ECO:0000259" key="3">
    <source>
        <dbReference type="PROSITE" id="PS52035"/>
    </source>
</evidence>
<comment type="similarity">
    <text evidence="1">Belongs to the peptidase M14 family.</text>
</comment>
<organism evidence="4 5">
    <name type="scientific">Stenotrophomonas koreensis</name>
    <dbReference type="NCBI Taxonomy" id="266128"/>
    <lineage>
        <taxon>Bacteria</taxon>
        <taxon>Pseudomonadati</taxon>
        <taxon>Pseudomonadota</taxon>
        <taxon>Gammaproteobacteria</taxon>
        <taxon>Lysobacterales</taxon>
        <taxon>Lysobacteraceae</taxon>
        <taxon>Stenotrophomonas</taxon>
    </lineage>
</organism>
<dbReference type="GO" id="GO:0016810">
    <property type="term" value="F:hydrolase activity, acting on carbon-nitrogen (but not peptide) bonds"/>
    <property type="evidence" value="ECO:0007669"/>
    <property type="project" value="InterPro"/>
</dbReference>
<gene>
    <name evidence="4" type="ORF">H4O09_13925</name>
</gene>
<accession>A0A7W3V289</accession>
<sequence length="425" mass="46117">MTRPMLLCCLLTALSALPFPAPAQAPGHWQALHASTRVAGLESRVFRAEYWWQLTLPGLTAERGFAVEQIGHSAQGRPLRHVQWGNGPTHVLLWSQMHGDESTATMALADLLAWLGDAPDDPRVQQLRQQLTLHVVPILNPDGAAVFSRRNAQGIDINRDASALASPEARALKALRDRVQPAFGFNLHDQRPGYRAGNSELPTAIALLAPPFNQARDSNPVRERAIGVAAHISATLRPELEGRLARWDDSFNPRAFGDLMQQWGTSTVLLEAGGIEGDAQKQQLRQYTWVAIVAGLQAIADGSHASADPASYHQLPENGVVWPDLLISGATVHGDVSEPVQADVVVNFRHPLSFEQGRIADIGDLSSQPARRRINARGLHLHALDGARLAIDGKAQLLLSRDAAGQEPVWHLDGDLLEPDPGAQP</sequence>
<dbReference type="Pfam" id="PF00246">
    <property type="entry name" value="Peptidase_M14"/>
    <property type="match status" value="1"/>
</dbReference>
<dbReference type="RefSeq" id="WP_182623060.1">
    <property type="nucleotide sequence ID" value="NZ_JACIUV010000008.1"/>
</dbReference>
<feature type="signal peptide" evidence="2">
    <location>
        <begin position="1"/>
        <end position="23"/>
    </location>
</feature>
<dbReference type="EMBL" id="JACIUV010000008">
    <property type="protein sequence ID" value="MBB1118149.1"/>
    <property type="molecule type" value="Genomic_DNA"/>
</dbReference>
<dbReference type="Gene3D" id="3.40.630.10">
    <property type="entry name" value="Zn peptidases"/>
    <property type="match status" value="1"/>
</dbReference>
<name>A0A7W3V289_9GAMM</name>
<evidence type="ECO:0000313" key="5">
    <source>
        <dbReference type="Proteomes" id="UP000550609"/>
    </source>
</evidence>
<feature type="chain" id="PRO_5031296251" evidence="2">
    <location>
        <begin position="24"/>
        <end position="425"/>
    </location>
</feature>
<dbReference type="AlphaFoldDB" id="A0A7W3V289"/>
<dbReference type="InterPro" id="IPR000834">
    <property type="entry name" value="Peptidase_M14"/>
</dbReference>
<dbReference type="GO" id="GO:0008270">
    <property type="term" value="F:zinc ion binding"/>
    <property type="evidence" value="ECO:0007669"/>
    <property type="project" value="InterPro"/>
</dbReference>
<protein>
    <submittedName>
        <fullName evidence="4">Peptidase M14</fullName>
    </submittedName>
</protein>
<reference evidence="4 5" key="1">
    <citation type="submission" date="2020-08" db="EMBL/GenBank/DDBJ databases">
        <title>Stenotrophomonas sp. W1S232.</title>
        <authorList>
            <person name="Deng Y."/>
        </authorList>
    </citation>
    <scope>NUCLEOTIDE SEQUENCE [LARGE SCALE GENOMIC DNA]</scope>
    <source>
        <strain evidence="4 5">W1S232</strain>
    </source>
</reference>
<feature type="domain" description="Peptidase M14" evidence="3">
    <location>
        <begin position="44"/>
        <end position="299"/>
    </location>
</feature>
<dbReference type="PROSITE" id="PS52035">
    <property type="entry name" value="PEPTIDASE_M14"/>
    <property type="match status" value="1"/>
</dbReference>
<dbReference type="GO" id="GO:0004181">
    <property type="term" value="F:metallocarboxypeptidase activity"/>
    <property type="evidence" value="ECO:0007669"/>
    <property type="project" value="InterPro"/>
</dbReference>
<comment type="caution">
    <text evidence="4">The sequence shown here is derived from an EMBL/GenBank/DDBJ whole genome shotgun (WGS) entry which is preliminary data.</text>
</comment>